<evidence type="ECO:0000313" key="2">
    <source>
        <dbReference type="Proteomes" id="UP000823775"/>
    </source>
</evidence>
<dbReference type="EMBL" id="JACEIK010006826">
    <property type="protein sequence ID" value="MCE3049327.1"/>
    <property type="molecule type" value="Genomic_DNA"/>
</dbReference>
<sequence>FLRMNDTTNNYYLRRLIPPMSRHHWLEGIAAYHDCSHDPSYHPMTCTMSRSVKFYGFFY</sequence>
<reference evidence="1 2" key="1">
    <citation type="journal article" date="2021" name="BMC Genomics">
        <title>Datura genome reveals duplications of psychoactive alkaloid biosynthetic genes and high mutation rate following tissue culture.</title>
        <authorList>
            <person name="Rajewski A."/>
            <person name="Carter-House D."/>
            <person name="Stajich J."/>
            <person name="Litt A."/>
        </authorList>
    </citation>
    <scope>NUCLEOTIDE SEQUENCE [LARGE SCALE GENOMIC DNA]</scope>
    <source>
        <strain evidence="1">AR-01</strain>
    </source>
</reference>
<protein>
    <submittedName>
        <fullName evidence="1">Uncharacterized protein</fullName>
    </submittedName>
</protein>
<comment type="caution">
    <text evidence="1">The sequence shown here is derived from an EMBL/GenBank/DDBJ whole genome shotgun (WGS) entry which is preliminary data.</text>
</comment>
<evidence type="ECO:0000313" key="1">
    <source>
        <dbReference type="EMBL" id="MCE3049327.1"/>
    </source>
</evidence>
<proteinExistence type="predicted"/>
<accession>A0ABS8WGX6</accession>
<keyword evidence="2" id="KW-1185">Reference proteome</keyword>
<organism evidence="1 2">
    <name type="scientific">Datura stramonium</name>
    <name type="common">Jimsonweed</name>
    <name type="synonym">Common thornapple</name>
    <dbReference type="NCBI Taxonomy" id="4076"/>
    <lineage>
        <taxon>Eukaryota</taxon>
        <taxon>Viridiplantae</taxon>
        <taxon>Streptophyta</taxon>
        <taxon>Embryophyta</taxon>
        <taxon>Tracheophyta</taxon>
        <taxon>Spermatophyta</taxon>
        <taxon>Magnoliopsida</taxon>
        <taxon>eudicotyledons</taxon>
        <taxon>Gunneridae</taxon>
        <taxon>Pentapetalae</taxon>
        <taxon>asterids</taxon>
        <taxon>lamiids</taxon>
        <taxon>Solanales</taxon>
        <taxon>Solanaceae</taxon>
        <taxon>Solanoideae</taxon>
        <taxon>Datureae</taxon>
        <taxon>Datura</taxon>
    </lineage>
</organism>
<feature type="non-terminal residue" evidence="1">
    <location>
        <position position="1"/>
    </location>
</feature>
<dbReference type="Proteomes" id="UP000823775">
    <property type="component" value="Unassembled WGS sequence"/>
</dbReference>
<gene>
    <name evidence="1" type="ORF">HAX54_044606</name>
</gene>
<name>A0ABS8WGX6_DATST</name>